<keyword evidence="1" id="KW-0694">RNA-binding</keyword>
<evidence type="ECO:0000256" key="1">
    <source>
        <dbReference type="PROSITE-ProRule" id="PRU00176"/>
    </source>
</evidence>
<reference evidence="4" key="3">
    <citation type="submission" date="2025-09" db="UniProtKB">
        <authorList>
            <consortium name="Ensembl"/>
        </authorList>
    </citation>
    <scope>IDENTIFICATION</scope>
</reference>
<dbReference type="Proteomes" id="UP000694547">
    <property type="component" value="Chromosome 4"/>
</dbReference>
<evidence type="ECO:0000313" key="5">
    <source>
        <dbReference type="Proteomes" id="UP000694547"/>
    </source>
</evidence>
<dbReference type="Gene3D" id="3.30.70.330">
    <property type="match status" value="1"/>
</dbReference>
<name>A0A8C8TEP6_PERMB</name>
<dbReference type="SUPFAM" id="SSF54928">
    <property type="entry name" value="RNA-binding domain, RBD"/>
    <property type="match status" value="1"/>
</dbReference>
<feature type="domain" description="RRM" evidence="3">
    <location>
        <begin position="15"/>
        <end position="90"/>
    </location>
</feature>
<dbReference type="GeneTree" id="ENSGT00530000063686"/>
<evidence type="ECO:0000259" key="3">
    <source>
        <dbReference type="PROSITE" id="PS50102"/>
    </source>
</evidence>
<protein>
    <submittedName>
        <fullName evidence="4">RNA binding motif protein 43</fullName>
    </submittedName>
</protein>
<reference evidence="4 5" key="1">
    <citation type="submission" date="2018-10" db="EMBL/GenBank/DDBJ databases">
        <title>Improved assembly of the deer mouse Peromyscus maniculatus genome.</title>
        <authorList>
            <person name="Lassance J.-M."/>
            <person name="Hoekstra H.E."/>
        </authorList>
    </citation>
    <scope>NUCLEOTIDE SEQUENCE [LARGE SCALE GENOMIC DNA]</scope>
</reference>
<dbReference type="Ensembl" id="ENSPEMT00000011409.2">
    <property type="protein sequence ID" value="ENSPEMP00000007270.2"/>
    <property type="gene ID" value="ENSPEMG00000009267.2"/>
</dbReference>
<feature type="region of interest" description="Disordered" evidence="2">
    <location>
        <begin position="163"/>
        <end position="197"/>
    </location>
</feature>
<dbReference type="InterPro" id="IPR012677">
    <property type="entry name" value="Nucleotide-bd_a/b_plait_sf"/>
</dbReference>
<dbReference type="PANTHER" id="PTHR15225">
    <property type="entry name" value="INTERFERON-INDUCED PROTEIN 35/NMI N-MYC/STAT INTERACTING PROTEIN"/>
    <property type="match status" value="1"/>
</dbReference>
<dbReference type="PANTHER" id="PTHR15225:SF8">
    <property type="entry name" value="RNA-BINDING PROTEIN 43"/>
    <property type="match status" value="1"/>
</dbReference>
<dbReference type="InterPro" id="IPR035979">
    <property type="entry name" value="RBD_domain_sf"/>
</dbReference>
<organism evidence="4 5">
    <name type="scientific">Peromyscus maniculatus bairdii</name>
    <name type="common">Prairie deer mouse</name>
    <dbReference type="NCBI Taxonomy" id="230844"/>
    <lineage>
        <taxon>Eukaryota</taxon>
        <taxon>Metazoa</taxon>
        <taxon>Chordata</taxon>
        <taxon>Craniata</taxon>
        <taxon>Vertebrata</taxon>
        <taxon>Euteleostomi</taxon>
        <taxon>Mammalia</taxon>
        <taxon>Eutheria</taxon>
        <taxon>Euarchontoglires</taxon>
        <taxon>Glires</taxon>
        <taxon>Rodentia</taxon>
        <taxon>Myomorpha</taxon>
        <taxon>Muroidea</taxon>
        <taxon>Cricetidae</taxon>
        <taxon>Neotominae</taxon>
        <taxon>Peromyscus</taxon>
    </lineage>
</organism>
<reference evidence="4" key="2">
    <citation type="submission" date="2025-08" db="UniProtKB">
        <authorList>
            <consortium name="Ensembl"/>
        </authorList>
    </citation>
    <scope>IDENTIFICATION</scope>
</reference>
<accession>A0A8C8TEP6</accession>
<dbReference type="GO" id="GO:0003723">
    <property type="term" value="F:RNA binding"/>
    <property type="evidence" value="ECO:0007669"/>
    <property type="project" value="UniProtKB-UniRule"/>
</dbReference>
<keyword evidence="5" id="KW-1185">Reference proteome</keyword>
<dbReference type="PROSITE" id="PS50102">
    <property type="entry name" value="RRM"/>
    <property type="match status" value="1"/>
</dbReference>
<evidence type="ECO:0000313" key="4">
    <source>
        <dbReference type="Ensembl" id="ENSPEMP00000007270.2"/>
    </source>
</evidence>
<dbReference type="InterPro" id="IPR000504">
    <property type="entry name" value="RRM_dom"/>
</dbReference>
<sequence>MASALKIRDPTVSERTIVVSGLPVSLSKDQLVKRYFRDEGGHVEEVIYPSRTKGLAYVIFKEKKVAQNVIRQKKRSLASKPQLTVSPFSEKVFNYVMAILDLSIFRTQIVLESLVTDLKKKIPALNFSPLGPSGKISVQGSFLAIMKLKQALIAKAISASESNRKEDAGKRRNHSRQNPGGVLQGRETSAAALGTSVPESARSQATLVLDTDVFLYLKHKCELYELTLNKYRILCQESVDGDVTTICLQDAHGGSRPSGIRHVKELIEEWAQGLHLELRKETLVLEGRGEREKRKIKQACEQLRYRYLGVLVT</sequence>
<dbReference type="AlphaFoldDB" id="A0A8C8TEP6"/>
<dbReference type="Pfam" id="PF23085">
    <property type="entry name" value="RRM_PARP14_3"/>
    <property type="match status" value="1"/>
</dbReference>
<proteinExistence type="predicted"/>
<evidence type="ECO:0000256" key="2">
    <source>
        <dbReference type="SAM" id="MobiDB-lite"/>
    </source>
</evidence>